<evidence type="ECO:0000259" key="1">
    <source>
        <dbReference type="PROSITE" id="PS50035"/>
    </source>
</evidence>
<reference evidence="3" key="1">
    <citation type="submission" date="2010-02" db="EMBL/GenBank/DDBJ databases">
        <title>Complete sequence of Desulfurivibrio alkaliphilus AHT2.</title>
        <authorList>
            <consortium name="US DOE Joint Genome Institute"/>
            <person name="Pitluck S."/>
            <person name="Chertkov O."/>
            <person name="Detter J.C."/>
            <person name="Han C."/>
            <person name="Tapia R."/>
            <person name="Larimer F."/>
            <person name="Land M."/>
            <person name="Hauser L."/>
            <person name="Kyrpides N."/>
            <person name="Mikhailova N."/>
            <person name="Sorokin D.Y."/>
            <person name="Muyzer G."/>
            <person name="Woyke T."/>
        </authorList>
    </citation>
    <scope>NUCLEOTIDE SEQUENCE [LARGE SCALE GENOMIC DNA]</scope>
    <source>
        <strain evidence="3">DSM 19089 / UNIQEM U267 / AHT2</strain>
    </source>
</reference>
<name>D6Z6I5_DESAT</name>
<dbReference type="InterPro" id="IPR001736">
    <property type="entry name" value="PLipase_D/transphosphatidylase"/>
</dbReference>
<organism evidence="2 3">
    <name type="scientific">Desulfurivibrio alkaliphilus (strain DSM 19089 / UNIQEM U267 / AHT2)</name>
    <dbReference type="NCBI Taxonomy" id="589865"/>
    <lineage>
        <taxon>Bacteria</taxon>
        <taxon>Pseudomonadati</taxon>
        <taxon>Thermodesulfobacteriota</taxon>
        <taxon>Desulfobulbia</taxon>
        <taxon>Desulfobulbales</taxon>
        <taxon>Desulfobulbaceae</taxon>
        <taxon>Desulfurivibrio</taxon>
    </lineage>
</organism>
<accession>D6Z6I5</accession>
<dbReference type="SUPFAM" id="SSF56024">
    <property type="entry name" value="Phospholipase D/nuclease"/>
    <property type="match status" value="2"/>
</dbReference>
<dbReference type="PROSITE" id="PS50035">
    <property type="entry name" value="PLD"/>
    <property type="match status" value="1"/>
</dbReference>
<dbReference type="CDD" id="cd09129">
    <property type="entry name" value="PLDc_unchar2_1"/>
    <property type="match status" value="1"/>
</dbReference>
<dbReference type="GO" id="GO:0030572">
    <property type="term" value="F:phosphatidyltransferase activity"/>
    <property type="evidence" value="ECO:0007669"/>
    <property type="project" value="UniProtKB-ARBA"/>
</dbReference>
<dbReference type="Gene3D" id="3.30.870.10">
    <property type="entry name" value="Endonuclease Chain A"/>
    <property type="match status" value="2"/>
</dbReference>
<gene>
    <name evidence="2" type="ordered locus">DaAHT2_0233</name>
</gene>
<dbReference type="PANTHER" id="PTHR21248:SF22">
    <property type="entry name" value="PHOSPHOLIPASE D"/>
    <property type="match status" value="1"/>
</dbReference>
<dbReference type="InParanoid" id="D6Z6I5"/>
<evidence type="ECO:0000313" key="3">
    <source>
        <dbReference type="Proteomes" id="UP000001508"/>
    </source>
</evidence>
<dbReference type="OrthoDB" id="92272at2"/>
<dbReference type="KEGG" id="dak:DaAHT2_0233"/>
<dbReference type="STRING" id="589865.DaAHT2_0233"/>
<proteinExistence type="predicted"/>
<feature type="domain" description="PLD phosphodiesterase" evidence="1">
    <location>
        <begin position="202"/>
        <end position="228"/>
    </location>
</feature>
<dbReference type="eggNOG" id="COG1502">
    <property type="taxonomic scope" value="Bacteria"/>
</dbReference>
<dbReference type="EMBL" id="CP001940">
    <property type="protein sequence ID" value="ADH84944.1"/>
    <property type="molecule type" value="Genomic_DNA"/>
</dbReference>
<dbReference type="GO" id="GO:0032049">
    <property type="term" value="P:cardiolipin biosynthetic process"/>
    <property type="evidence" value="ECO:0007669"/>
    <property type="project" value="UniProtKB-ARBA"/>
</dbReference>
<dbReference type="PANTHER" id="PTHR21248">
    <property type="entry name" value="CARDIOLIPIN SYNTHASE"/>
    <property type="match status" value="1"/>
</dbReference>
<dbReference type="Proteomes" id="UP000001508">
    <property type="component" value="Chromosome"/>
</dbReference>
<dbReference type="CDD" id="cd09130">
    <property type="entry name" value="PLDc_unchar2_2"/>
    <property type="match status" value="1"/>
</dbReference>
<dbReference type="Pfam" id="PF13091">
    <property type="entry name" value="PLDc_2"/>
    <property type="match status" value="1"/>
</dbReference>
<sequence length="500" mass="54826">MRILLLGLLALWAGGMLYGYSRRPASGFAVTGPWRQVSQVEFFCDLSYERDGRPVLEQRILPAMLAAIARARRFVILDLFLFNDLGGHKVLGQGLQSPVACLTEALISARRQQPDLTVLFLYDEINTGYGSYSEPHLERLTAAGVATVPVDLARLPDSNPLYSGLWRTLLQWWKPAGRGRLPNIFAADGPGMKLASYLRLFNFKANHRKLLITEQTALVSSANVHDASARHSNIAFQLRGGIIADLAACEAATARFSGHDFALPPGILPEVSPRPSDSLEGEVSTVSEAGEFSGSVPLARLLTESAIGQALLAALDATRPGDRIWVAQFYLSDRRVMAALAGAARRGVTVRLLLDPSRDAFGHDKRGIPNRSSAAWLKARGGDRLAIRWYNTRGEQFHAKLALIESSPAGAEEASTGRVTIIGGSANLTRRNLTGYNLESCLEIRAAATAPIAVEVRHFFKRLWHNQEGEYLVDYEQYAEKRPLKAAWAAWQEFSGMGTF</sequence>
<dbReference type="HOGENOM" id="CLU_044580_0_0_7"/>
<keyword evidence="3" id="KW-1185">Reference proteome</keyword>
<evidence type="ECO:0000313" key="2">
    <source>
        <dbReference type="EMBL" id="ADH84944.1"/>
    </source>
</evidence>
<dbReference type="InterPro" id="IPR025202">
    <property type="entry name" value="PLD-like_dom"/>
</dbReference>
<dbReference type="AlphaFoldDB" id="D6Z6I5"/>
<protein>
    <recommendedName>
        <fullName evidence="1">PLD phosphodiesterase domain-containing protein</fullName>
    </recommendedName>
</protein>
<dbReference type="RefSeq" id="WP_013162475.1">
    <property type="nucleotide sequence ID" value="NC_014216.1"/>
</dbReference>